<protein>
    <submittedName>
        <fullName evidence="2">Uncharacterized protein</fullName>
    </submittedName>
</protein>
<feature type="signal peptide" evidence="1">
    <location>
        <begin position="1"/>
        <end position="17"/>
    </location>
</feature>
<evidence type="ECO:0000256" key="1">
    <source>
        <dbReference type="SAM" id="SignalP"/>
    </source>
</evidence>
<accession>A0A7D5VA15</accession>
<organism evidence="2 3">
    <name type="scientific">Chitinibacter fontanus</name>
    <dbReference type="NCBI Taxonomy" id="1737446"/>
    <lineage>
        <taxon>Bacteria</taxon>
        <taxon>Pseudomonadati</taxon>
        <taxon>Pseudomonadota</taxon>
        <taxon>Betaproteobacteria</taxon>
        <taxon>Neisseriales</taxon>
        <taxon>Chitinibacteraceae</taxon>
        <taxon>Chitinibacter</taxon>
    </lineage>
</organism>
<dbReference type="KEGG" id="cfon:HZU75_07050"/>
<keyword evidence="3" id="KW-1185">Reference proteome</keyword>
<feature type="chain" id="PRO_5028893700" evidence="1">
    <location>
        <begin position="18"/>
        <end position="193"/>
    </location>
</feature>
<dbReference type="PROSITE" id="PS51257">
    <property type="entry name" value="PROKAR_LIPOPROTEIN"/>
    <property type="match status" value="1"/>
</dbReference>
<sequence length="193" mass="21985">MRITLFAVLYFASSCYATEVTTGVFSDISISNPSNTKYNQRKELLFLTNEKINQTKTLTIYQNLTGPSFRPICCITITTIDLIEKNLILSRNKYDSELKETLDKIQGYSYIYSAKYTEEGNKIQKLIKGNVGPTSTLPAIENKDLSDKIVTMPLKIGNDFINIKTSNSPDSDYYIFYVNNNKRGKYKVPFFGN</sequence>
<dbReference type="EMBL" id="CP058952">
    <property type="protein sequence ID" value="QLI81300.1"/>
    <property type="molecule type" value="Genomic_DNA"/>
</dbReference>
<dbReference type="AlphaFoldDB" id="A0A7D5VA15"/>
<evidence type="ECO:0000313" key="3">
    <source>
        <dbReference type="Proteomes" id="UP000510822"/>
    </source>
</evidence>
<dbReference type="RefSeq" id="WP_180308427.1">
    <property type="nucleotide sequence ID" value="NZ_CP058952.1"/>
</dbReference>
<gene>
    <name evidence="2" type="ORF">HZU75_07050</name>
</gene>
<evidence type="ECO:0000313" key="2">
    <source>
        <dbReference type="EMBL" id="QLI81300.1"/>
    </source>
</evidence>
<name>A0A7D5VA15_9NEIS</name>
<dbReference type="Proteomes" id="UP000510822">
    <property type="component" value="Chromosome"/>
</dbReference>
<keyword evidence="1" id="KW-0732">Signal</keyword>
<reference evidence="2 3" key="1">
    <citation type="journal article" date="2016" name="Int. J. Syst. Evol. Microbiol.">
        <title>Chitinibacter fontanus sp. nov., isolated from a spring.</title>
        <authorList>
            <person name="Sheu S.Y."/>
            <person name="Li Y.S."/>
            <person name="Young C.C."/>
            <person name="Chen W.M."/>
        </authorList>
    </citation>
    <scope>NUCLEOTIDE SEQUENCE [LARGE SCALE GENOMIC DNA]</scope>
    <source>
        <strain evidence="2 3">STM-7</strain>
    </source>
</reference>
<proteinExistence type="predicted"/>